<dbReference type="Gene3D" id="3.90.950.10">
    <property type="match status" value="1"/>
</dbReference>
<dbReference type="SUPFAM" id="SSF52972">
    <property type="entry name" value="ITPase-like"/>
    <property type="match status" value="1"/>
</dbReference>
<dbReference type="Pfam" id="PF01725">
    <property type="entry name" value="Ham1p_like"/>
    <property type="match status" value="1"/>
</dbReference>
<dbReference type="GO" id="GO:0047429">
    <property type="term" value="F:nucleoside triphosphate diphosphatase activity"/>
    <property type="evidence" value="ECO:0007669"/>
    <property type="project" value="InterPro"/>
</dbReference>
<dbReference type="NCBIfam" id="TIGR00042">
    <property type="entry name" value="RdgB/HAM1 family non-canonical purine NTP pyrophosphatase"/>
    <property type="match status" value="1"/>
</dbReference>
<gene>
    <name evidence="4" type="ORF">ENM31_01070</name>
</gene>
<keyword evidence="2 3" id="KW-0378">Hydrolase</keyword>
<reference evidence="4" key="1">
    <citation type="journal article" date="2020" name="mSystems">
        <title>Genome- and Community-Level Interaction Insights into Carbon Utilization and Element Cycling Functions of Hydrothermarchaeota in Hydrothermal Sediment.</title>
        <authorList>
            <person name="Zhou Z."/>
            <person name="Liu Y."/>
            <person name="Xu W."/>
            <person name="Pan J."/>
            <person name="Luo Z.H."/>
            <person name="Li M."/>
        </authorList>
    </citation>
    <scope>NUCLEOTIDE SEQUENCE [LARGE SCALE GENOMIC DNA]</scope>
    <source>
        <strain evidence="4">SpSt-1074</strain>
    </source>
</reference>
<name>A0A7J3VS16_CALS0</name>
<dbReference type="PANTHER" id="PTHR11067">
    <property type="entry name" value="INOSINE TRIPHOSPHATE PYROPHOSPHATASE/HAM1 PROTEIN"/>
    <property type="match status" value="1"/>
</dbReference>
<sequence length="195" mass="22063">MSSNPDATFVTSNKGKAKEVDKIFREHGLVLEVFYGETLEIQSDNLKCISVFRAVQAYSLLKRPVFVEDSGLFINKLKGFPGPYSSYVHRTVGVEGLLKILEHERNRLAVFRSVVCYFDGVDLKIFEGRCHGSIAAEPSGVGGFGFDPVFIPRGRRETFASMSVDEKNRLSHRSASVRRLCRWLYKVRQHRSSGR</sequence>
<comment type="similarity">
    <text evidence="1 3">Belongs to the HAM1 NTPase family.</text>
</comment>
<comment type="caution">
    <text evidence="4">The sequence shown here is derived from an EMBL/GenBank/DDBJ whole genome shotgun (WGS) entry which is preliminary data.</text>
</comment>
<dbReference type="CDD" id="cd00515">
    <property type="entry name" value="HAM1"/>
    <property type="match status" value="1"/>
</dbReference>
<dbReference type="EMBL" id="DRXH01000041">
    <property type="protein sequence ID" value="HHM43875.1"/>
    <property type="molecule type" value="Genomic_DNA"/>
</dbReference>
<organism evidence="4">
    <name type="scientific">Caldiarchaeum subterraneum</name>
    <dbReference type="NCBI Taxonomy" id="311458"/>
    <lineage>
        <taxon>Archaea</taxon>
        <taxon>Nitrososphaerota</taxon>
        <taxon>Candidatus Caldarchaeales</taxon>
        <taxon>Candidatus Caldarchaeaceae</taxon>
        <taxon>Candidatus Caldarchaeum</taxon>
    </lineage>
</organism>
<accession>A0A7J3VS16</accession>
<proteinExistence type="inferred from homology"/>
<protein>
    <submittedName>
        <fullName evidence="4">XTP/dITP diphosphatase</fullName>
    </submittedName>
</protein>
<dbReference type="GO" id="GO:0009143">
    <property type="term" value="P:nucleoside triphosphate catabolic process"/>
    <property type="evidence" value="ECO:0007669"/>
    <property type="project" value="InterPro"/>
</dbReference>
<dbReference type="InterPro" id="IPR002637">
    <property type="entry name" value="RdgB/HAM1"/>
</dbReference>
<dbReference type="AlphaFoldDB" id="A0A7J3VS16"/>
<evidence type="ECO:0000256" key="1">
    <source>
        <dbReference type="ARBA" id="ARBA00008023"/>
    </source>
</evidence>
<dbReference type="InterPro" id="IPR029001">
    <property type="entry name" value="ITPase-like_fam"/>
</dbReference>
<dbReference type="PANTHER" id="PTHR11067:SF9">
    <property type="entry name" value="INOSINE TRIPHOSPHATE PYROPHOSPHATASE"/>
    <property type="match status" value="1"/>
</dbReference>
<evidence type="ECO:0000313" key="4">
    <source>
        <dbReference type="EMBL" id="HHM43875.1"/>
    </source>
</evidence>
<dbReference type="NCBIfam" id="NF011396">
    <property type="entry name" value="PRK14821.1"/>
    <property type="match status" value="1"/>
</dbReference>
<evidence type="ECO:0000256" key="3">
    <source>
        <dbReference type="RuleBase" id="RU003781"/>
    </source>
</evidence>
<dbReference type="GO" id="GO:0005737">
    <property type="term" value="C:cytoplasm"/>
    <property type="evidence" value="ECO:0007669"/>
    <property type="project" value="TreeGrafter"/>
</dbReference>
<evidence type="ECO:0000256" key="2">
    <source>
        <dbReference type="ARBA" id="ARBA00022801"/>
    </source>
</evidence>